<gene>
    <name evidence="1" type="ORF">BSTOLATCC_MIC18435</name>
</gene>
<proteinExistence type="predicted"/>
<dbReference type="EMBL" id="CAJZBQ010000018">
    <property type="protein sequence ID" value="CAG9317181.1"/>
    <property type="molecule type" value="Genomic_DNA"/>
</dbReference>
<reference evidence="1" key="1">
    <citation type="submission" date="2021-09" db="EMBL/GenBank/DDBJ databases">
        <authorList>
            <consortium name="AG Swart"/>
            <person name="Singh M."/>
            <person name="Singh A."/>
            <person name="Seah K."/>
            <person name="Emmerich C."/>
        </authorList>
    </citation>
    <scope>NUCLEOTIDE SEQUENCE</scope>
    <source>
        <strain evidence="1">ATCC30299</strain>
    </source>
</reference>
<sequence>MRILKIFSLPQGPNIASLPDVIFKKKDWIATLYIMMKRCHLLEAYYVRVSQFLRLAILQLSWLLEKIARLL</sequence>
<name>A0AAU9IQT5_9CILI</name>
<evidence type="ECO:0000313" key="1">
    <source>
        <dbReference type="EMBL" id="CAG9317181.1"/>
    </source>
</evidence>
<evidence type="ECO:0000313" key="2">
    <source>
        <dbReference type="Proteomes" id="UP001162131"/>
    </source>
</evidence>
<accession>A0AAU9IQT5</accession>
<protein>
    <submittedName>
        <fullName evidence="1">Uncharacterized protein</fullName>
    </submittedName>
</protein>
<comment type="caution">
    <text evidence="1">The sequence shown here is derived from an EMBL/GenBank/DDBJ whole genome shotgun (WGS) entry which is preliminary data.</text>
</comment>
<keyword evidence="2" id="KW-1185">Reference proteome</keyword>
<dbReference type="AlphaFoldDB" id="A0AAU9IQT5"/>
<dbReference type="Proteomes" id="UP001162131">
    <property type="component" value="Unassembled WGS sequence"/>
</dbReference>
<organism evidence="1 2">
    <name type="scientific">Blepharisma stoltei</name>
    <dbReference type="NCBI Taxonomy" id="1481888"/>
    <lineage>
        <taxon>Eukaryota</taxon>
        <taxon>Sar</taxon>
        <taxon>Alveolata</taxon>
        <taxon>Ciliophora</taxon>
        <taxon>Postciliodesmatophora</taxon>
        <taxon>Heterotrichea</taxon>
        <taxon>Heterotrichida</taxon>
        <taxon>Blepharismidae</taxon>
        <taxon>Blepharisma</taxon>
    </lineage>
</organism>